<dbReference type="SUPFAM" id="SSF103190">
    <property type="entry name" value="Sensory domain-like"/>
    <property type="match status" value="1"/>
</dbReference>
<reference evidence="25 26" key="1">
    <citation type="submission" date="2019-10" db="EMBL/GenBank/DDBJ databases">
        <title>Isolation, Identification of Microvirga thermotolerans HR1, a novel thermophilic bacterium and Comparative Genomics of the genus Microvirga.</title>
        <authorList>
            <person name="Li J."/>
            <person name="Zhang W."/>
            <person name="Lin M."/>
            <person name="Wang J."/>
        </authorList>
    </citation>
    <scope>NUCLEOTIDE SEQUENCE [LARGE SCALE GENOMIC DNA]</scope>
    <source>
        <strain evidence="25 26">HR1</strain>
    </source>
</reference>
<dbReference type="EC" id="2.7.13.3" evidence="3"/>
<evidence type="ECO:0000256" key="7">
    <source>
        <dbReference type="ARBA" id="ARBA00022553"/>
    </source>
</evidence>
<evidence type="ECO:0000256" key="22">
    <source>
        <dbReference type="ARBA" id="ARBA00023170"/>
    </source>
</evidence>
<keyword evidence="12" id="KW-0812">Transmembrane</keyword>
<dbReference type="PANTHER" id="PTHR41523:SF8">
    <property type="entry name" value="ETHYLENE RESPONSE SENSOR PROTEIN"/>
    <property type="match status" value="1"/>
</dbReference>
<keyword evidence="13" id="KW-0677">Repeat</keyword>
<dbReference type="Pfam" id="PF07536">
    <property type="entry name" value="HWE_HK"/>
    <property type="match status" value="1"/>
</dbReference>
<gene>
    <name evidence="25" type="ORF">GDR74_08020</name>
</gene>
<dbReference type="PANTHER" id="PTHR41523">
    <property type="entry name" value="TWO-COMPONENT SYSTEM SENSOR PROTEIN"/>
    <property type="match status" value="1"/>
</dbReference>
<keyword evidence="5" id="KW-1003">Cell membrane</keyword>
<comment type="catalytic activity">
    <reaction evidence="1">
        <text>ATP + protein L-histidine = ADP + protein N-phospho-L-histidine.</text>
        <dbReference type="EC" id="2.7.13.3"/>
    </reaction>
</comment>
<dbReference type="InterPro" id="IPR000700">
    <property type="entry name" value="PAS-assoc_C"/>
</dbReference>
<dbReference type="CDD" id="cd12914">
    <property type="entry name" value="PDC1_DGC_like"/>
    <property type="match status" value="1"/>
</dbReference>
<dbReference type="CDD" id="cd00130">
    <property type="entry name" value="PAS"/>
    <property type="match status" value="1"/>
</dbReference>
<keyword evidence="7" id="KW-0597">Phosphoprotein</keyword>
<dbReference type="SMART" id="SM00086">
    <property type="entry name" value="PAC"/>
    <property type="match status" value="1"/>
</dbReference>
<evidence type="ECO:0000256" key="9">
    <source>
        <dbReference type="ARBA" id="ARBA00022630"/>
    </source>
</evidence>
<dbReference type="CDD" id="cd12915">
    <property type="entry name" value="PDC2_DGC_like"/>
    <property type="match status" value="1"/>
</dbReference>
<organism evidence="25 26">
    <name type="scientific">Microvirga thermotolerans</name>
    <dbReference type="NCBI Taxonomy" id="2651334"/>
    <lineage>
        <taxon>Bacteria</taxon>
        <taxon>Pseudomonadati</taxon>
        <taxon>Pseudomonadota</taxon>
        <taxon>Alphaproteobacteria</taxon>
        <taxon>Hyphomicrobiales</taxon>
        <taxon>Methylobacteriaceae</taxon>
        <taxon>Microvirga</taxon>
    </lineage>
</organism>
<evidence type="ECO:0000256" key="11">
    <source>
        <dbReference type="ARBA" id="ARBA00022679"/>
    </source>
</evidence>
<dbReference type="NCBIfam" id="TIGR00229">
    <property type="entry name" value="sensory_box"/>
    <property type="match status" value="1"/>
</dbReference>
<evidence type="ECO:0000256" key="16">
    <source>
        <dbReference type="ARBA" id="ARBA00022840"/>
    </source>
</evidence>
<accession>A0A5P9JTN2</accession>
<keyword evidence="16" id="KW-0067">ATP-binding</keyword>
<evidence type="ECO:0000256" key="19">
    <source>
        <dbReference type="ARBA" id="ARBA00023012"/>
    </source>
</evidence>
<evidence type="ECO:0000256" key="2">
    <source>
        <dbReference type="ARBA" id="ARBA00004651"/>
    </source>
</evidence>
<dbReference type="GO" id="GO:0009881">
    <property type="term" value="F:photoreceptor activity"/>
    <property type="evidence" value="ECO:0007669"/>
    <property type="project" value="UniProtKB-KW"/>
</dbReference>
<evidence type="ECO:0000256" key="20">
    <source>
        <dbReference type="ARBA" id="ARBA00023026"/>
    </source>
</evidence>
<evidence type="ECO:0000259" key="24">
    <source>
        <dbReference type="PROSITE" id="PS50885"/>
    </source>
</evidence>
<keyword evidence="11" id="KW-0808">Transferase</keyword>
<keyword evidence="17" id="KW-1133">Transmembrane helix</keyword>
<dbReference type="Gene3D" id="3.30.450.20">
    <property type="entry name" value="PAS domain"/>
    <property type="match status" value="3"/>
</dbReference>
<keyword evidence="6" id="KW-0600">Photoreceptor protein</keyword>
<comment type="subcellular location">
    <subcellularLocation>
        <location evidence="2">Cell membrane</location>
        <topology evidence="2">Multi-pass membrane protein</topology>
    </subcellularLocation>
</comment>
<evidence type="ECO:0000256" key="14">
    <source>
        <dbReference type="ARBA" id="ARBA00022741"/>
    </source>
</evidence>
<dbReference type="Proteomes" id="UP000325614">
    <property type="component" value="Chromosome"/>
</dbReference>
<dbReference type="InterPro" id="IPR036890">
    <property type="entry name" value="HATPase_C_sf"/>
</dbReference>
<dbReference type="InterPro" id="IPR035965">
    <property type="entry name" value="PAS-like_dom_sf"/>
</dbReference>
<evidence type="ECO:0000256" key="5">
    <source>
        <dbReference type="ARBA" id="ARBA00022475"/>
    </source>
</evidence>
<dbReference type="SUPFAM" id="SSF55785">
    <property type="entry name" value="PYP-like sensor domain (PAS domain)"/>
    <property type="match status" value="1"/>
</dbReference>
<name>A0A5P9JTN2_9HYPH</name>
<dbReference type="InterPro" id="IPR011102">
    <property type="entry name" value="Sig_transdc_His_kinase_HWE"/>
</dbReference>
<dbReference type="GO" id="GO:0000160">
    <property type="term" value="P:phosphorelay signal transduction system"/>
    <property type="evidence" value="ECO:0007669"/>
    <property type="project" value="UniProtKB-KW"/>
</dbReference>
<dbReference type="InterPro" id="IPR033479">
    <property type="entry name" value="dCache_1"/>
</dbReference>
<dbReference type="PROSITE" id="PS50113">
    <property type="entry name" value="PAC"/>
    <property type="match status" value="1"/>
</dbReference>
<dbReference type="Gene3D" id="3.30.565.10">
    <property type="entry name" value="Histidine kinase-like ATPase, C-terminal domain"/>
    <property type="match status" value="1"/>
</dbReference>
<keyword evidence="19" id="KW-0902">Two-component regulatory system</keyword>
<dbReference type="RefSeq" id="WP_152585817.1">
    <property type="nucleotide sequence ID" value="NZ_CP045423.1"/>
</dbReference>
<proteinExistence type="predicted"/>
<dbReference type="AlphaFoldDB" id="A0A5P9JTN2"/>
<dbReference type="CDD" id="cd06225">
    <property type="entry name" value="HAMP"/>
    <property type="match status" value="1"/>
</dbReference>
<dbReference type="InterPro" id="IPR000014">
    <property type="entry name" value="PAS"/>
</dbReference>
<keyword evidence="22" id="KW-0675">Receptor</keyword>
<evidence type="ECO:0000256" key="13">
    <source>
        <dbReference type="ARBA" id="ARBA00022737"/>
    </source>
</evidence>
<feature type="domain" description="HAMP" evidence="24">
    <location>
        <begin position="302"/>
        <end position="355"/>
    </location>
</feature>
<evidence type="ECO:0000256" key="1">
    <source>
        <dbReference type="ARBA" id="ARBA00000085"/>
    </source>
</evidence>
<keyword evidence="9" id="KW-0285">Flavoprotein</keyword>
<evidence type="ECO:0000313" key="25">
    <source>
        <dbReference type="EMBL" id="QFU16172.1"/>
    </source>
</evidence>
<keyword evidence="20" id="KW-0843">Virulence</keyword>
<keyword evidence="14" id="KW-0547">Nucleotide-binding</keyword>
<dbReference type="EMBL" id="CP045423">
    <property type="protein sequence ID" value="QFU16172.1"/>
    <property type="molecule type" value="Genomic_DNA"/>
</dbReference>
<keyword evidence="21" id="KW-0472">Membrane</keyword>
<evidence type="ECO:0000256" key="12">
    <source>
        <dbReference type="ARBA" id="ARBA00022692"/>
    </source>
</evidence>
<dbReference type="GO" id="GO:0005886">
    <property type="term" value="C:plasma membrane"/>
    <property type="evidence" value="ECO:0007669"/>
    <property type="project" value="UniProtKB-SubCell"/>
</dbReference>
<dbReference type="Pfam" id="PF02743">
    <property type="entry name" value="dCache_1"/>
    <property type="match status" value="1"/>
</dbReference>
<evidence type="ECO:0000256" key="15">
    <source>
        <dbReference type="ARBA" id="ARBA00022777"/>
    </source>
</evidence>
<evidence type="ECO:0000256" key="21">
    <source>
        <dbReference type="ARBA" id="ARBA00023136"/>
    </source>
</evidence>
<protein>
    <recommendedName>
        <fullName evidence="4">Blue-light-activated histidine kinase</fullName>
        <ecNumber evidence="3">2.7.13.3</ecNumber>
    </recommendedName>
</protein>
<dbReference type="Pfam" id="PF08447">
    <property type="entry name" value="PAS_3"/>
    <property type="match status" value="1"/>
</dbReference>
<dbReference type="InterPro" id="IPR001610">
    <property type="entry name" value="PAC"/>
</dbReference>
<evidence type="ECO:0000256" key="3">
    <source>
        <dbReference type="ARBA" id="ARBA00012438"/>
    </source>
</evidence>
<dbReference type="InterPro" id="IPR003660">
    <property type="entry name" value="HAMP_dom"/>
</dbReference>
<keyword evidence="10" id="KW-0288">FMN</keyword>
<dbReference type="SUPFAM" id="SSF55874">
    <property type="entry name" value="ATPase domain of HSP90 chaperone/DNA topoisomerase II/histidine kinase"/>
    <property type="match status" value="1"/>
</dbReference>
<evidence type="ECO:0000256" key="10">
    <source>
        <dbReference type="ARBA" id="ARBA00022643"/>
    </source>
</evidence>
<evidence type="ECO:0000256" key="4">
    <source>
        <dbReference type="ARBA" id="ARBA00021740"/>
    </source>
</evidence>
<dbReference type="Gene3D" id="6.10.340.10">
    <property type="match status" value="1"/>
</dbReference>
<feature type="domain" description="PAC" evidence="23">
    <location>
        <begin position="435"/>
        <end position="487"/>
    </location>
</feature>
<keyword evidence="18" id="KW-0157">Chromophore</keyword>
<keyword evidence="8" id="KW-0716">Sensory transduction</keyword>
<evidence type="ECO:0000256" key="6">
    <source>
        <dbReference type="ARBA" id="ARBA00022543"/>
    </source>
</evidence>
<keyword evidence="15" id="KW-0418">Kinase</keyword>
<dbReference type="SMART" id="SM00304">
    <property type="entry name" value="HAMP"/>
    <property type="match status" value="1"/>
</dbReference>
<dbReference type="GO" id="GO:0005524">
    <property type="term" value="F:ATP binding"/>
    <property type="evidence" value="ECO:0007669"/>
    <property type="project" value="UniProtKB-KW"/>
</dbReference>
<keyword evidence="26" id="KW-1185">Reference proteome</keyword>
<evidence type="ECO:0000256" key="17">
    <source>
        <dbReference type="ARBA" id="ARBA00022989"/>
    </source>
</evidence>
<dbReference type="SMART" id="SM00911">
    <property type="entry name" value="HWE_HK"/>
    <property type="match status" value="1"/>
</dbReference>
<dbReference type="KEGG" id="mico:GDR74_08020"/>
<evidence type="ECO:0000259" key="23">
    <source>
        <dbReference type="PROSITE" id="PS50113"/>
    </source>
</evidence>
<dbReference type="PROSITE" id="PS50885">
    <property type="entry name" value="HAMP"/>
    <property type="match status" value="1"/>
</dbReference>
<dbReference type="InterPro" id="IPR013655">
    <property type="entry name" value="PAS_fold_3"/>
</dbReference>
<evidence type="ECO:0000313" key="26">
    <source>
        <dbReference type="Proteomes" id="UP000325614"/>
    </source>
</evidence>
<sequence>MTLTRRLLLLALISVLPAIAIWTYTEVSLRRAREAEISDLVLRQARLAGSELERVLDGIQSLLIAVDETPAVRRFEAEACNAYLRSLQKKVPHLLAFVVLDLEGVVRCRNAAAPAAETFGHRVYFQDALATRRFVAGQYTPDFSEGGIEMRPVLPFALPIVAEDGRTVGVLATALDLNWLDQNLKLRALPPDGSLTVADSGGTIVAREPLHDSYIGKRISYDVLAQASRSDAESLRTVTEDGIRRIIGHATVQVPPRVMYVAVGLPWKEAFEGINRAAQRGFMLIGAALVLALSLSALTSRAFVTTSFAAMTDGVRAWRQGNYRARINPRGAPRELRILAEAFNDLMDDVTERQHALQASEEQARLALEAGRMGTWWYNHATGLGGLSAQAAGLLGLPAEKRSITVSEFRSLVHPDDSERVLDRMRAAVTTDGSYEDEYRIRTPGGETRWLSAKGRVFFDPQNRPVTFVGVFHDITDRKRAESQQKLLLGELNHRVKNTLATVQSIASQTLRTSPDLSNFKDAFEGRLMALSKTHDLLTRSSWREARLRDIVDQELAPYRRSGDERVSILGPPVTLSPRYAINFGLVLHELVTNAVKYGALSSPSGRIEIRWSVSKGETGRSLLRMHWQELDGPPARPPRRQGFGSRLIRRSIEGEMAGTVSVAFPPTGVVYDLTIPLE</sequence>
<dbReference type="InterPro" id="IPR029151">
    <property type="entry name" value="Sensor-like_sf"/>
</dbReference>
<dbReference type="GO" id="GO:0004673">
    <property type="term" value="F:protein histidine kinase activity"/>
    <property type="evidence" value="ECO:0007669"/>
    <property type="project" value="UniProtKB-EC"/>
</dbReference>
<evidence type="ECO:0000256" key="8">
    <source>
        <dbReference type="ARBA" id="ARBA00022606"/>
    </source>
</evidence>
<evidence type="ECO:0000256" key="18">
    <source>
        <dbReference type="ARBA" id="ARBA00022991"/>
    </source>
</evidence>